<dbReference type="InterPro" id="IPR011047">
    <property type="entry name" value="Quinoprotein_ADH-like_sf"/>
</dbReference>
<dbReference type="Proteomes" id="UP000266895">
    <property type="component" value="Chromosome"/>
</dbReference>
<sequence length="376" mass="39404">MCLAALVLPVSACTQAKGPEQAVTVTQVQSLPSGNHDSDLLHLLPTAGGSIDVVTDCDEETEVCSSAVVSRDAVDDSLQWVVELTPAVHLSSSCPPPTGLYGEYHLGMDFYLSEAFGPAVVSPDGRHIAMVTCPALELDDDGWYVTDQRSGIVVLDAASGRMVRTIEVSGYVLGQVLTNDALVVQTAQDVNPALEGTLTIAPLTDTSAAPTTLPADQWLVGSADGSVLLSPRRAANDCRLDPCGPMAVTRMSTEGTVLETIPGVERVYPGGWVKRFTDPSAAVDLAVEDSTKDREERDRNARAALGREVLDLDSGATVDVTGMDVEPTALPTGPGLLVSQPADDEGDPAATSTPVLWLSAADDGRPHTEGLEAFSR</sequence>
<evidence type="ECO:0000313" key="2">
    <source>
        <dbReference type="EMBL" id="VEG28581.1"/>
    </source>
</evidence>
<name>A0A448HHH1_9ACTO</name>
<evidence type="ECO:0000313" key="3">
    <source>
        <dbReference type="Proteomes" id="UP000266895"/>
    </source>
</evidence>
<protein>
    <submittedName>
        <fullName evidence="2">Uncharacterized protein</fullName>
    </submittedName>
</protein>
<dbReference type="AlphaFoldDB" id="A0A448HHH1"/>
<reference evidence="2 3" key="1">
    <citation type="submission" date="2018-12" db="EMBL/GenBank/DDBJ databases">
        <authorList>
            <consortium name="Pathogen Informatics"/>
        </authorList>
    </citation>
    <scope>NUCLEOTIDE SEQUENCE [LARGE SCALE GENOMIC DNA]</scope>
    <source>
        <strain evidence="2 3">NCTC11636</strain>
    </source>
</reference>
<dbReference type="EMBL" id="LR134350">
    <property type="protein sequence ID" value="VEG28581.1"/>
    <property type="molecule type" value="Genomic_DNA"/>
</dbReference>
<feature type="region of interest" description="Disordered" evidence="1">
    <location>
        <begin position="327"/>
        <end position="353"/>
    </location>
</feature>
<keyword evidence="3" id="KW-1185">Reference proteome</keyword>
<accession>A0A448HHH1</accession>
<dbReference type="SUPFAM" id="SSF50998">
    <property type="entry name" value="Quinoprotein alcohol dehydrogenase-like"/>
    <property type="match status" value="1"/>
</dbReference>
<evidence type="ECO:0000256" key="1">
    <source>
        <dbReference type="SAM" id="MobiDB-lite"/>
    </source>
</evidence>
<proteinExistence type="predicted"/>
<dbReference type="KEGG" id="ahw:NCTC11636_01613"/>
<organism evidence="2 3">
    <name type="scientific">Actinomyces howellii</name>
    <dbReference type="NCBI Taxonomy" id="52771"/>
    <lineage>
        <taxon>Bacteria</taxon>
        <taxon>Bacillati</taxon>
        <taxon>Actinomycetota</taxon>
        <taxon>Actinomycetes</taxon>
        <taxon>Actinomycetales</taxon>
        <taxon>Actinomycetaceae</taxon>
        <taxon>Actinomyces</taxon>
    </lineage>
</organism>
<gene>
    <name evidence="2" type="ORF">NCTC11636_01613</name>
</gene>